<dbReference type="PANTHER" id="PTHR35339">
    <property type="entry name" value="LINALOOL DEHYDRATASE_ISOMERASE DOMAIN-CONTAINING PROTEIN"/>
    <property type="match status" value="1"/>
</dbReference>
<dbReference type="RefSeq" id="WP_171094134.1">
    <property type="nucleotide sequence ID" value="NZ_CP053069.1"/>
</dbReference>
<dbReference type="PANTHER" id="PTHR35339:SF4">
    <property type="entry name" value="LINALOOL DEHYDRATASE_ISOMERASE DOMAIN-CONTAINING PROTEIN"/>
    <property type="match status" value="1"/>
</dbReference>
<dbReference type="Proteomes" id="UP000501534">
    <property type="component" value="Chromosome"/>
</dbReference>
<feature type="domain" description="DUF2264" evidence="1">
    <location>
        <begin position="13"/>
        <end position="347"/>
    </location>
</feature>
<dbReference type="InterPro" id="IPR049237">
    <property type="entry name" value="DUF2264_C"/>
</dbReference>
<accession>A0A6M4GY13</accession>
<organism evidence="3 4">
    <name type="scientific">Usitatibacter rugosus</name>
    <dbReference type="NCBI Taxonomy" id="2732067"/>
    <lineage>
        <taxon>Bacteria</taxon>
        <taxon>Pseudomonadati</taxon>
        <taxon>Pseudomonadota</taxon>
        <taxon>Betaproteobacteria</taxon>
        <taxon>Nitrosomonadales</taxon>
        <taxon>Usitatibacteraceae</taxon>
        <taxon>Usitatibacter</taxon>
    </lineage>
</organism>
<proteinExistence type="predicted"/>
<evidence type="ECO:0000313" key="4">
    <source>
        <dbReference type="Proteomes" id="UP000501534"/>
    </source>
</evidence>
<dbReference type="KEGG" id="uru:DSM104443_03256"/>
<dbReference type="EMBL" id="CP053069">
    <property type="protein sequence ID" value="QJR12171.1"/>
    <property type="molecule type" value="Genomic_DNA"/>
</dbReference>
<dbReference type="Pfam" id="PF10022">
    <property type="entry name" value="DUF2264"/>
    <property type="match status" value="1"/>
</dbReference>
<dbReference type="InterPro" id="IPR016624">
    <property type="entry name" value="UCP014753"/>
</dbReference>
<dbReference type="AlphaFoldDB" id="A0A6M4GY13"/>
<evidence type="ECO:0000259" key="1">
    <source>
        <dbReference type="Pfam" id="PF10022"/>
    </source>
</evidence>
<protein>
    <recommendedName>
        <fullName evidence="5">DUF2264 domain-containing protein</fullName>
    </recommendedName>
</protein>
<evidence type="ECO:0000313" key="3">
    <source>
        <dbReference type="EMBL" id="QJR12171.1"/>
    </source>
</evidence>
<sequence length="604" mass="65806">MSLPLVTNPLATRAEVARALAALCAPLDSTDGAIPGFNAGRHSDACAAIEAFARPLWGIAPWLAGGGSYKQAAALVEGIARGFDPADPLYWGDPRDHDQRLVECAAVASALLVAPAALLDPLPTAARENLVRWIARLGDVRVPETNWLFFRVLANLAAERLGARHDAARIAADMDRIESFDLGDGWYSDGQGGSSDHYVAFAFHFYGLLYARLEAGRDPERCARLRDRASRFARDYAAWFDAEGAALPFGRSLSYRFAQGAFWGALAWAGVEALPWGEIKGLWLRNLRWWLARPIVDAQDRLVPGYAYPNAAIGEDYIGPASPYWAFKTFLPLALPEGHPFWRATETAATDPGAIVAQPAPRLVVCRSEEGRHVFALCAGQPAPWGLRHDAARYAKFCYSTRFGFSVGTGTSGLTHGGYDSMLALSEDGVEFRSRRETADIEIGERHAASTWRPWPDVAIRTWLIAAPPWHVRVHRIRTAGRRLSTFEGGFAIAHAGIDRLDTQGWKHGARKAAAQGANGRCEIVDLEGERHGLVLMAEPGTNVLWPRTAIPALVENGRTGDSWIACAVLGVTDHTSIAMPFRWTRTPAGRQLEGPGFVLDFGG</sequence>
<gene>
    <name evidence="3" type="ORF">DSM104443_03256</name>
</gene>
<feature type="domain" description="DUF2264" evidence="2">
    <location>
        <begin position="357"/>
        <end position="578"/>
    </location>
</feature>
<dbReference type="InterPro" id="IPR049349">
    <property type="entry name" value="DUF2264_N"/>
</dbReference>
<name>A0A6M4GY13_9PROT</name>
<reference evidence="3 4" key="1">
    <citation type="submission" date="2020-04" db="EMBL/GenBank/DDBJ databases">
        <title>Usitatibacter rugosus gen. nov., sp. nov. and Usitatibacter palustris sp. nov., novel members of Usitatibacteraceae fam. nov. within the order Nitrosomonadales isolated from soil.</title>
        <authorList>
            <person name="Huber K.J."/>
            <person name="Neumann-Schaal M."/>
            <person name="Geppert A."/>
            <person name="Luckner M."/>
            <person name="Wanner G."/>
            <person name="Overmann J."/>
        </authorList>
    </citation>
    <scope>NUCLEOTIDE SEQUENCE [LARGE SCALE GENOMIC DNA]</scope>
    <source>
        <strain evidence="3 4">0125_3</strain>
    </source>
</reference>
<dbReference type="Pfam" id="PF20938">
    <property type="entry name" value="DUF2264_C"/>
    <property type="match status" value="1"/>
</dbReference>
<keyword evidence="4" id="KW-1185">Reference proteome</keyword>
<evidence type="ECO:0008006" key="5">
    <source>
        <dbReference type="Google" id="ProtNLM"/>
    </source>
</evidence>
<evidence type="ECO:0000259" key="2">
    <source>
        <dbReference type="Pfam" id="PF20938"/>
    </source>
</evidence>
<dbReference type="PIRSF" id="PIRSF014753">
    <property type="entry name" value="UCP014753"/>
    <property type="match status" value="1"/>
</dbReference>